<dbReference type="Pfam" id="PF01381">
    <property type="entry name" value="HTH_3"/>
    <property type="match status" value="1"/>
</dbReference>
<keyword evidence="3" id="KW-0804">Transcription</keyword>
<dbReference type="RefSeq" id="WP_044242191.1">
    <property type="nucleotide sequence ID" value="NZ_AHIE01000019.1"/>
</dbReference>
<dbReference type="InterPro" id="IPR015927">
    <property type="entry name" value="Peptidase_S24_S26A/B/C"/>
</dbReference>
<dbReference type="PROSITE" id="PS50943">
    <property type="entry name" value="HTH_CROC1"/>
    <property type="match status" value="1"/>
</dbReference>
<dbReference type="Proteomes" id="UP000192380">
    <property type="component" value="Chromosome"/>
</dbReference>
<evidence type="ECO:0000256" key="1">
    <source>
        <dbReference type="ARBA" id="ARBA00023015"/>
    </source>
</evidence>
<dbReference type="InterPro" id="IPR001387">
    <property type="entry name" value="Cro/C1-type_HTH"/>
</dbReference>
<keyword evidence="6" id="KW-1185">Reference proteome</keyword>
<dbReference type="Pfam" id="PF00717">
    <property type="entry name" value="Peptidase_S24"/>
    <property type="match status" value="1"/>
</dbReference>
<accession>A0ABM6K8L1</accession>
<evidence type="ECO:0000313" key="5">
    <source>
        <dbReference type="EMBL" id="ARF50641.1"/>
    </source>
</evidence>
<dbReference type="SUPFAM" id="SSF51306">
    <property type="entry name" value="LexA/Signal peptidase"/>
    <property type="match status" value="1"/>
</dbReference>
<dbReference type="Gene3D" id="1.10.260.40">
    <property type="entry name" value="lambda repressor-like DNA-binding domains"/>
    <property type="match status" value="1"/>
</dbReference>
<dbReference type="PANTHER" id="PTHR40661:SF3">
    <property type="entry name" value="FELS-1 PROPHAGE TRANSCRIPTIONAL REGULATOR"/>
    <property type="match status" value="1"/>
</dbReference>
<gene>
    <name evidence="5" type="ORF">DSJ_15710</name>
</gene>
<keyword evidence="2" id="KW-0238">DNA-binding</keyword>
<dbReference type="EMBL" id="CP017581">
    <property type="protein sequence ID" value="ARF50641.1"/>
    <property type="molecule type" value="Genomic_DNA"/>
</dbReference>
<keyword evidence="1" id="KW-0805">Transcription regulation</keyword>
<evidence type="ECO:0000313" key="6">
    <source>
        <dbReference type="Proteomes" id="UP000192380"/>
    </source>
</evidence>
<reference evidence="5 6" key="1">
    <citation type="submission" date="2016-10" db="EMBL/GenBank/DDBJ databases">
        <title>Complete Genome Assembly of Pantoea stewartii subsp. stewartii DC283, a Corn Pathogen.</title>
        <authorList>
            <person name="Duong D.A."/>
            <person name="Stevens A.M."/>
            <person name="Jensen R.V."/>
        </authorList>
    </citation>
    <scope>NUCLEOTIDE SEQUENCE [LARGE SCALE GENOMIC DNA]</scope>
    <source>
        <strain evidence="5 6">DC283</strain>
    </source>
</reference>
<proteinExistence type="predicted"/>
<evidence type="ECO:0000256" key="2">
    <source>
        <dbReference type="ARBA" id="ARBA00023125"/>
    </source>
</evidence>
<name>A0ABM6K8L1_PANSE</name>
<dbReference type="PANTHER" id="PTHR40661">
    <property type="match status" value="1"/>
</dbReference>
<dbReference type="CDD" id="cd06529">
    <property type="entry name" value="S24_LexA-like"/>
    <property type="match status" value="1"/>
</dbReference>
<dbReference type="SUPFAM" id="SSF47413">
    <property type="entry name" value="lambda repressor-like DNA-binding domains"/>
    <property type="match status" value="1"/>
</dbReference>
<evidence type="ECO:0000259" key="4">
    <source>
        <dbReference type="PROSITE" id="PS50943"/>
    </source>
</evidence>
<evidence type="ECO:0000256" key="3">
    <source>
        <dbReference type="ARBA" id="ARBA00023163"/>
    </source>
</evidence>
<dbReference type="InterPro" id="IPR036286">
    <property type="entry name" value="LexA/Signal_pep-like_sf"/>
</dbReference>
<dbReference type="InterPro" id="IPR010982">
    <property type="entry name" value="Lambda_DNA-bd_dom_sf"/>
</dbReference>
<organism evidence="5 6">
    <name type="scientific">Pantoea stewartii subsp. stewartii DC283</name>
    <dbReference type="NCBI Taxonomy" id="660596"/>
    <lineage>
        <taxon>Bacteria</taxon>
        <taxon>Pseudomonadati</taxon>
        <taxon>Pseudomonadota</taxon>
        <taxon>Gammaproteobacteria</taxon>
        <taxon>Enterobacterales</taxon>
        <taxon>Erwiniaceae</taxon>
        <taxon>Pantoea</taxon>
    </lineage>
</organism>
<sequence>MADKPESELIEGIGKRIRSYREDMKLSRNHVAERLGVSLSTLQAWENEEREPTASYVLKLSDILESSVEKLLTGDDASSTKVTSLNVNAGSNAVAIDVKGNTVDLEEFVFVPRYNVSAAAGYGAYNDDESPMFTVSFRRYWIVNHLKADPSMLSVISVTGDSMEGVLNDKDIILVNHADRDPREGIYVLRIDGQLLVKRVQRLPGAQLRITSTNPAYEPYNISLNDIPHDFDILGKVVWYGRVI</sequence>
<feature type="domain" description="HTH cro/C1-type" evidence="4">
    <location>
        <begin position="17"/>
        <end position="71"/>
    </location>
</feature>
<dbReference type="Gene3D" id="2.10.109.10">
    <property type="entry name" value="Umud Fragment, subunit A"/>
    <property type="match status" value="1"/>
</dbReference>
<dbReference type="CDD" id="cd00093">
    <property type="entry name" value="HTH_XRE"/>
    <property type="match status" value="1"/>
</dbReference>
<protein>
    <submittedName>
        <fullName evidence="5">Repressor</fullName>
    </submittedName>
</protein>
<dbReference type="InterPro" id="IPR039418">
    <property type="entry name" value="LexA-like"/>
</dbReference>
<dbReference type="SMART" id="SM00530">
    <property type="entry name" value="HTH_XRE"/>
    <property type="match status" value="1"/>
</dbReference>